<dbReference type="Proteomes" id="UP000717364">
    <property type="component" value="Unassembled WGS sequence"/>
</dbReference>
<keyword evidence="3" id="KW-1185">Reference proteome</keyword>
<evidence type="ECO:0000313" key="2">
    <source>
        <dbReference type="EMBL" id="MBT9315672.1"/>
    </source>
</evidence>
<feature type="signal peptide" evidence="1">
    <location>
        <begin position="1"/>
        <end position="21"/>
    </location>
</feature>
<sequence length="140" mass="15452">MTRGFLASLLCVFSMATAAQAQMSDVPAFDTDGDFHSARVRGNRGYYSHRQWLVVEPDVEGLNCRNENGTVVLTLAYGAIVDSVFDNGDAIRSINGQPWLKVNVSAMDLRRQVADDFAVVQTCYVRSNNQHIAPLNPDTQ</sequence>
<gene>
    <name evidence="2" type="ORF">IXB50_09565</name>
</gene>
<reference evidence="2" key="1">
    <citation type="submission" date="2020-11" db="EMBL/GenBank/DDBJ databases">
        <authorList>
            <person name="Konstantinou D."/>
            <person name="Gkelis S."/>
            <person name="Popin R."/>
            <person name="Fewer D."/>
            <person name="Sivonen K."/>
        </authorList>
    </citation>
    <scope>NUCLEOTIDE SEQUENCE</scope>
    <source>
        <strain evidence="2">TAU-MAC 1115</strain>
    </source>
</reference>
<keyword evidence="1" id="KW-0732">Signal</keyword>
<accession>A0A947GJI2</accession>
<dbReference type="EMBL" id="JADOES010000014">
    <property type="protein sequence ID" value="MBT9315672.1"/>
    <property type="molecule type" value="Genomic_DNA"/>
</dbReference>
<dbReference type="RefSeq" id="WP_215608737.1">
    <property type="nucleotide sequence ID" value="NZ_JADOES010000014.1"/>
</dbReference>
<organism evidence="2 3">
    <name type="scientific">Leptothoe spongobia TAU-MAC 1115</name>
    <dbReference type="NCBI Taxonomy" id="1967444"/>
    <lineage>
        <taxon>Bacteria</taxon>
        <taxon>Bacillati</taxon>
        <taxon>Cyanobacteriota</taxon>
        <taxon>Cyanophyceae</taxon>
        <taxon>Nodosilineales</taxon>
        <taxon>Cymatolegaceae</taxon>
        <taxon>Leptothoe</taxon>
        <taxon>Leptothoe spongobia</taxon>
    </lineage>
</organism>
<comment type="caution">
    <text evidence="2">The sequence shown here is derived from an EMBL/GenBank/DDBJ whole genome shotgun (WGS) entry which is preliminary data.</text>
</comment>
<dbReference type="AlphaFoldDB" id="A0A947GJI2"/>
<feature type="chain" id="PRO_5037415728" evidence="1">
    <location>
        <begin position="22"/>
        <end position="140"/>
    </location>
</feature>
<reference evidence="2" key="2">
    <citation type="journal article" date="2021" name="Mar. Drugs">
        <title>Genome Reduction and Secondary Metabolism of the Marine Sponge-Associated Cyanobacterium Leptothoe.</title>
        <authorList>
            <person name="Konstantinou D."/>
            <person name="Popin R.V."/>
            <person name="Fewer D.P."/>
            <person name="Sivonen K."/>
            <person name="Gkelis S."/>
        </authorList>
    </citation>
    <scope>NUCLEOTIDE SEQUENCE</scope>
    <source>
        <strain evidence="2">TAU-MAC 1115</strain>
    </source>
</reference>
<name>A0A947GJI2_9CYAN</name>
<evidence type="ECO:0000313" key="3">
    <source>
        <dbReference type="Proteomes" id="UP000717364"/>
    </source>
</evidence>
<protein>
    <submittedName>
        <fullName evidence="2">Uncharacterized protein</fullName>
    </submittedName>
</protein>
<evidence type="ECO:0000256" key="1">
    <source>
        <dbReference type="SAM" id="SignalP"/>
    </source>
</evidence>
<proteinExistence type="predicted"/>